<dbReference type="PANTHER" id="PTHR16500">
    <property type="entry name" value="BRCA2-INTERACTING TRANSCRIPTIONAL REPRESSOR EMSY"/>
    <property type="match status" value="1"/>
</dbReference>
<evidence type="ECO:0000313" key="6">
    <source>
        <dbReference type="Proteomes" id="UP000036403"/>
    </source>
</evidence>
<dbReference type="EMBL" id="LBMM01006566">
    <property type="protein sequence ID" value="KMQ90505.1"/>
    <property type="molecule type" value="Genomic_DNA"/>
</dbReference>
<dbReference type="OrthoDB" id="10035579at2759"/>
<dbReference type="AlphaFoldDB" id="A0A0J7ND78"/>
<dbReference type="Pfam" id="PF03735">
    <property type="entry name" value="ENT"/>
    <property type="match status" value="1"/>
</dbReference>
<protein>
    <submittedName>
        <fullName evidence="5">Protein emsy</fullName>
    </submittedName>
</protein>
<comment type="subcellular location">
    <subcellularLocation>
        <location evidence="1">Nucleus</location>
    </subcellularLocation>
</comment>
<dbReference type="Proteomes" id="UP000036403">
    <property type="component" value="Unassembled WGS sequence"/>
</dbReference>
<dbReference type="InterPro" id="IPR005491">
    <property type="entry name" value="ENT_dom"/>
</dbReference>
<feature type="non-terminal residue" evidence="5">
    <location>
        <position position="354"/>
    </location>
</feature>
<dbReference type="STRING" id="67767.A0A0J7ND78"/>
<evidence type="ECO:0000256" key="1">
    <source>
        <dbReference type="ARBA" id="ARBA00004123"/>
    </source>
</evidence>
<dbReference type="Gene3D" id="1.10.1240.40">
    <property type="entry name" value="ENT domain"/>
    <property type="match status" value="1"/>
</dbReference>
<evidence type="ECO:0000256" key="3">
    <source>
        <dbReference type="SAM" id="MobiDB-lite"/>
    </source>
</evidence>
<proteinExistence type="predicted"/>
<dbReference type="InterPro" id="IPR036142">
    <property type="entry name" value="ENT_dom-like_sf"/>
</dbReference>
<reference evidence="5 6" key="1">
    <citation type="submission" date="2015-04" db="EMBL/GenBank/DDBJ databases">
        <title>Lasius niger genome sequencing.</title>
        <authorList>
            <person name="Konorov E.A."/>
            <person name="Nikitin M.A."/>
            <person name="Kirill M.V."/>
            <person name="Chang P."/>
        </authorList>
    </citation>
    <scope>NUCLEOTIDE SEQUENCE [LARGE SCALE GENOMIC DNA]</scope>
    <source>
        <tissue evidence="5">Whole</tissue>
    </source>
</reference>
<feature type="compositionally biased region" description="Polar residues" evidence="3">
    <location>
        <begin position="118"/>
        <end position="133"/>
    </location>
</feature>
<dbReference type="SMART" id="SM01191">
    <property type="entry name" value="ENT"/>
    <property type="match status" value="1"/>
</dbReference>
<gene>
    <name evidence="5" type="ORF">RF55_9737</name>
</gene>
<comment type="caution">
    <text evidence="5">The sequence shown here is derived from an EMBL/GenBank/DDBJ whole genome shotgun (WGS) entry which is preliminary data.</text>
</comment>
<dbReference type="PaxDb" id="67767-A0A0J7ND78"/>
<evidence type="ECO:0000313" key="5">
    <source>
        <dbReference type="EMBL" id="KMQ90505.1"/>
    </source>
</evidence>
<organism evidence="5 6">
    <name type="scientific">Lasius niger</name>
    <name type="common">Black garden ant</name>
    <dbReference type="NCBI Taxonomy" id="67767"/>
    <lineage>
        <taxon>Eukaryota</taxon>
        <taxon>Metazoa</taxon>
        <taxon>Ecdysozoa</taxon>
        <taxon>Arthropoda</taxon>
        <taxon>Hexapoda</taxon>
        <taxon>Insecta</taxon>
        <taxon>Pterygota</taxon>
        <taxon>Neoptera</taxon>
        <taxon>Endopterygota</taxon>
        <taxon>Hymenoptera</taxon>
        <taxon>Apocrita</taxon>
        <taxon>Aculeata</taxon>
        <taxon>Formicoidea</taxon>
        <taxon>Formicidae</taxon>
        <taxon>Formicinae</taxon>
        <taxon>Lasius</taxon>
        <taxon>Lasius</taxon>
    </lineage>
</organism>
<dbReference type="InterPro" id="IPR033482">
    <property type="entry name" value="EMSY"/>
</dbReference>
<dbReference type="GO" id="GO:0006355">
    <property type="term" value="P:regulation of DNA-templated transcription"/>
    <property type="evidence" value="ECO:0007669"/>
    <property type="project" value="InterPro"/>
</dbReference>
<feature type="region of interest" description="Disordered" evidence="3">
    <location>
        <begin position="116"/>
        <end position="140"/>
    </location>
</feature>
<accession>A0A0J7ND78</accession>
<evidence type="ECO:0000259" key="4">
    <source>
        <dbReference type="PROSITE" id="PS51138"/>
    </source>
</evidence>
<sequence>MYDFLICFAELDAYGSMVSVLRAQGPFTNEKQKLLQELAKVLHISNERHRAEIRRAVNDEKLATIAEQLNGPNTGTDWTIEGRRTIPLLPRLKARSVFTTLANSLSLTTAAANEKNPKQVTFENSTATETESQPELKIEKDLSDAKSCSLENDCNSSKILHENSNLAEEEKIDDKDMIDKVIEKSKISKCPEKRKSPSPLSIAPPNKVQVISEPLNNTFCTSDDKQVPQTAHKQLIQAITHTQNAEVISLNPIDEILGSQVQITPVVYPSTTVVALSGGPGPPQVKPTSTTCKKLPSEQIAMNHQSTAKTGATINSKKVVNMPHYPNTKLNTKTNVIVIQKGHAQGVTLSHAGK</sequence>
<keyword evidence="6" id="KW-1185">Reference proteome</keyword>
<feature type="domain" description="ENT" evidence="4">
    <location>
        <begin position="2"/>
        <end position="86"/>
    </location>
</feature>
<evidence type="ECO:0000256" key="2">
    <source>
        <dbReference type="ARBA" id="ARBA00023242"/>
    </source>
</evidence>
<name>A0A0J7ND78_LASNI</name>
<dbReference type="PROSITE" id="PS51138">
    <property type="entry name" value="ENT"/>
    <property type="match status" value="1"/>
</dbReference>
<keyword evidence="2" id="KW-0539">Nucleus</keyword>
<dbReference type="GO" id="GO:0005654">
    <property type="term" value="C:nucleoplasm"/>
    <property type="evidence" value="ECO:0007669"/>
    <property type="project" value="TreeGrafter"/>
</dbReference>
<dbReference type="PANTHER" id="PTHR16500:SF3">
    <property type="entry name" value="BRCA2-INTERACTING TRANSCRIPTIONAL REPRESSOR EMSY"/>
    <property type="match status" value="1"/>
</dbReference>
<dbReference type="SUPFAM" id="SSF158639">
    <property type="entry name" value="ENT-like"/>
    <property type="match status" value="1"/>
</dbReference>